<dbReference type="SUPFAM" id="SSF52087">
    <property type="entry name" value="CRAL/TRIO domain"/>
    <property type="match status" value="1"/>
</dbReference>
<keyword evidence="3" id="KW-1185">Reference proteome</keyword>
<dbReference type="GO" id="GO:0016020">
    <property type="term" value="C:membrane"/>
    <property type="evidence" value="ECO:0007669"/>
    <property type="project" value="TreeGrafter"/>
</dbReference>
<dbReference type="PANTHER" id="PTHR10174">
    <property type="entry name" value="ALPHA-TOCOPHEROL TRANSFER PROTEIN-RELATED"/>
    <property type="match status" value="1"/>
</dbReference>
<organism evidence="2 3">
    <name type="scientific">Phyllotreta striolata</name>
    <name type="common">Striped flea beetle</name>
    <name type="synonym">Crioceris striolata</name>
    <dbReference type="NCBI Taxonomy" id="444603"/>
    <lineage>
        <taxon>Eukaryota</taxon>
        <taxon>Metazoa</taxon>
        <taxon>Ecdysozoa</taxon>
        <taxon>Arthropoda</taxon>
        <taxon>Hexapoda</taxon>
        <taxon>Insecta</taxon>
        <taxon>Pterygota</taxon>
        <taxon>Neoptera</taxon>
        <taxon>Endopterygota</taxon>
        <taxon>Coleoptera</taxon>
        <taxon>Polyphaga</taxon>
        <taxon>Cucujiformia</taxon>
        <taxon>Chrysomeloidea</taxon>
        <taxon>Chrysomelidae</taxon>
        <taxon>Galerucinae</taxon>
        <taxon>Alticini</taxon>
        <taxon>Phyllotreta</taxon>
    </lineage>
</organism>
<dbReference type="InterPro" id="IPR036273">
    <property type="entry name" value="CRAL/TRIO_N_dom_sf"/>
</dbReference>
<gene>
    <name evidence="2" type="ORF">PHYEVI_LOCUS7998</name>
</gene>
<dbReference type="SMART" id="SM00516">
    <property type="entry name" value="SEC14"/>
    <property type="match status" value="1"/>
</dbReference>
<dbReference type="EMBL" id="OU900097">
    <property type="protein sequence ID" value="CAG9861667.1"/>
    <property type="molecule type" value="Genomic_DNA"/>
</dbReference>
<name>A0A9N9XP06_PHYSR</name>
<dbReference type="SUPFAM" id="SSF46938">
    <property type="entry name" value="CRAL/TRIO N-terminal domain"/>
    <property type="match status" value="1"/>
</dbReference>
<dbReference type="CDD" id="cd00170">
    <property type="entry name" value="SEC14"/>
    <property type="match status" value="1"/>
</dbReference>
<dbReference type="PRINTS" id="PR00180">
    <property type="entry name" value="CRETINALDHBP"/>
</dbReference>
<dbReference type="AlphaFoldDB" id="A0A9N9XP06"/>
<dbReference type="OrthoDB" id="6575879at2759"/>
<dbReference type="GO" id="GO:1902936">
    <property type="term" value="F:phosphatidylinositol bisphosphate binding"/>
    <property type="evidence" value="ECO:0007669"/>
    <property type="project" value="TreeGrafter"/>
</dbReference>
<sequence>MDTRRWLAKNNEETLSTALKTFGRTQNQFKLDIRTIKDWMKTQHHLPEISSDHQIMNFLLVNKCSIEQTKQKLDMYYTIRQLMPEIYENSNMNSARMKKVSNELYFFPLPKRTEEGHRVSVAKMLSADTENFDFYQYLGYGFNSLEVRIQEDVIFEDIFIIDFENVKLSHIFKVSPFQLKKMVTILEKVYSNKIRQFHFVNCPTFALNAINLMKQLIKPKLAQRVFVHEGVDTLSNNISLKVLPKDYGGLDLPLHELNQMWQIKLAEYKERFNVIDKLKTNEMLRPAPLKNDEILGYHGNFRKLEMD</sequence>
<dbReference type="Gene3D" id="3.40.525.10">
    <property type="entry name" value="CRAL-TRIO lipid binding domain"/>
    <property type="match status" value="1"/>
</dbReference>
<dbReference type="PANTHER" id="PTHR10174:SF222">
    <property type="entry name" value="GH10083P-RELATED"/>
    <property type="match status" value="1"/>
</dbReference>
<dbReference type="InterPro" id="IPR036865">
    <property type="entry name" value="CRAL-TRIO_dom_sf"/>
</dbReference>
<dbReference type="PROSITE" id="PS50191">
    <property type="entry name" value="CRAL_TRIO"/>
    <property type="match status" value="1"/>
</dbReference>
<reference evidence="2" key="1">
    <citation type="submission" date="2022-01" db="EMBL/GenBank/DDBJ databases">
        <authorList>
            <person name="King R."/>
        </authorList>
    </citation>
    <scope>NUCLEOTIDE SEQUENCE</scope>
</reference>
<dbReference type="InterPro" id="IPR001251">
    <property type="entry name" value="CRAL-TRIO_dom"/>
</dbReference>
<dbReference type="Pfam" id="PF00650">
    <property type="entry name" value="CRAL_TRIO"/>
    <property type="match status" value="1"/>
</dbReference>
<dbReference type="Proteomes" id="UP001153712">
    <property type="component" value="Chromosome 4"/>
</dbReference>
<evidence type="ECO:0000313" key="2">
    <source>
        <dbReference type="EMBL" id="CAG9861667.1"/>
    </source>
</evidence>
<evidence type="ECO:0000313" key="3">
    <source>
        <dbReference type="Proteomes" id="UP001153712"/>
    </source>
</evidence>
<evidence type="ECO:0000259" key="1">
    <source>
        <dbReference type="PROSITE" id="PS50191"/>
    </source>
</evidence>
<protein>
    <recommendedName>
        <fullName evidence="1">CRAL-TRIO domain-containing protein</fullName>
    </recommendedName>
</protein>
<proteinExistence type="predicted"/>
<feature type="domain" description="CRAL-TRIO" evidence="1">
    <location>
        <begin position="160"/>
        <end position="255"/>
    </location>
</feature>
<accession>A0A9N9XP06</accession>